<protein>
    <submittedName>
        <fullName evidence="2">Uncharacterized protein</fullName>
    </submittedName>
</protein>
<sequence>MAEEGKEEEKVVARRWYLFEHSSNPSLGGATEQPNSQPANEPVNPPTPYSMSLQ</sequence>
<feature type="compositionally biased region" description="Polar residues" evidence="1">
    <location>
        <begin position="22"/>
        <end position="39"/>
    </location>
</feature>
<accession>A0A0N0U5I2</accession>
<gene>
    <name evidence="2" type="ORF">WN51_12891</name>
</gene>
<keyword evidence="3" id="KW-1185">Reference proteome</keyword>
<evidence type="ECO:0000313" key="3">
    <source>
        <dbReference type="Proteomes" id="UP000053105"/>
    </source>
</evidence>
<evidence type="ECO:0000256" key="1">
    <source>
        <dbReference type="SAM" id="MobiDB-lite"/>
    </source>
</evidence>
<dbReference type="Proteomes" id="UP000053105">
    <property type="component" value="Unassembled WGS sequence"/>
</dbReference>
<reference evidence="2 3" key="1">
    <citation type="submission" date="2015-07" db="EMBL/GenBank/DDBJ databases">
        <title>The genome of Melipona quadrifasciata.</title>
        <authorList>
            <person name="Pan H."/>
            <person name="Kapheim K."/>
        </authorList>
    </citation>
    <scope>NUCLEOTIDE SEQUENCE [LARGE SCALE GENOMIC DNA]</scope>
    <source>
        <strain evidence="2">0111107301</strain>
        <tissue evidence="2">Whole body</tissue>
    </source>
</reference>
<proteinExistence type="predicted"/>
<dbReference type="AlphaFoldDB" id="A0A0N0U5I2"/>
<name>A0A0N0U5I2_9HYME</name>
<evidence type="ECO:0000313" key="2">
    <source>
        <dbReference type="EMBL" id="KOX75178.1"/>
    </source>
</evidence>
<feature type="region of interest" description="Disordered" evidence="1">
    <location>
        <begin position="22"/>
        <end position="54"/>
    </location>
</feature>
<dbReference type="EMBL" id="KQ435770">
    <property type="protein sequence ID" value="KOX75178.1"/>
    <property type="molecule type" value="Genomic_DNA"/>
</dbReference>
<organism evidence="2 3">
    <name type="scientific">Melipona quadrifasciata</name>
    <dbReference type="NCBI Taxonomy" id="166423"/>
    <lineage>
        <taxon>Eukaryota</taxon>
        <taxon>Metazoa</taxon>
        <taxon>Ecdysozoa</taxon>
        <taxon>Arthropoda</taxon>
        <taxon>Hexapoda</taxon>
        <taxon>Insecta</taxon>
        <taxon>Pterygota</taxon>
        <taxon>Neoptera</taxon>
        <taxon>Endopterygota</taxon>
        <taxon>Hymenoptera</taxon>
        <taxon>Apocrita</taxon>
        <taxon>Aculeata</taxon>
        <taxon>Apoidea</taxon>
        <taxon>Anthophila</taxon>
        <taxon>Apidae</taxon>
        <taxon>Melipona</taxon>
    </lineage>
</organism>